<dbReference type="AlphaFoldDB" id="A0A6S6SL99"/>
<keyword evidence="6" id="KW-0046">Antibiotic resistance</keyword>
<keyword evidence="4 7" id="KW-0802">TPR repeat</keyword>
<feature type="repeat" description="TPR" evidence="7">
    <location>
        <begin position="532"/>
        <end position="565"/>
    </location>
</feature>
<dbReference type="SMART" id="SM00028">
    <property type="entry name" value="TPR"/>
    <property type="match status" value="10"/>
</dbReference>
<organism evidence="9">
    <name type="scientific">uncultured Sulfurovum sp</name>
    <dbReference type="NCBI Taxonomy" id="269237"/>
    <lineage>
        <taxon>Bacteria</taxon>
        <taxon>Pseudomonadati</taxon>
        <taxon>Campylobacterota</taxon>
        <taxon>Epsilonproteobacteria</taxon>
        <taxon>Campylobacterales</taxon>
        <taxon>Sulfurovaceae</taxon>
        <taxon>Sulfurovum</taxon>
        <taxon>environmental samples</taxon>
    </lineage>
</organism>
<dbReference type="InterPro" id="IPR006597">
    <property type="entry name" value="Sel1-like"/>
</dbReference>
<proteinExistence type="predicted"/>
<evidence type="ECO:0000256" key="5">
    <source>
        <dbReference type="ARBA" id="ARBA00023157"/>
    </source>
</evidence>
<dbReference type="InterPro" id="IPR049945">
    <property type="entry name" value="AAA_22"/>
</dbReference>
<dbReference type="Pfam" id="PF00515">
    <property type="entry name" value="TPR_1"/>
    <property type="match status" value="4"/>
</dbReference>
<dbReference type="InterPro" id="IPR019734">
    <property type="entry name" value="TPR_rpt"/>
</dbReference>
<evidence type="ECO:0000256" key="1">
    <source>
        <dbReference type="ARBA" id="ARBA00001526"/>
    </source>
</evidence>
<keyword evidence="5" id="KW-1015">Disulfide bond</keyword>
<dbReference type="SUPFAM" id="SSF52540">
    <property type="entry name" value="P-loop containing nucleoside triphosphate hydrolases"/>
    <property type="match status" value="1"/>
</dbReference>
<dbReference type="InterPro" id="IPR050498">
    <property type="entry name" value="Ycf3"/>
</dbReference>
<dbReference type="GO" id="GO:0008800">
    <property type="term" value="F:beta-lactamase activity"/>
    <property type="evidence" value="ECO:0007669"/>
    <property type="project" value="UniProtKB-EC"/>
</dbReference>
<feature type="domain" description="ORC1/DEAH AAA+ ATPase" evidence="8">
    <location>
        <begin position="50"/>
        <end position="180"/>
    </location>
</feature>
<feature type="repeat" description="TPR" evidence="7">
    <location>
        <begin position="668"/>
        <end position="701"/>
    </location>
</feature>
<feature type="repeat" description="TPR" evidence="7">
    <location>
        <begin position="702"/>
        <end position="735"/>
    </location>
</feature>
<evidence type="ECO:0000256" key="3">
    <source>
        <dbReference type="ARBA" id="ARBA00022737"/>
    </source>
</evidence>
<keyword evidence="3" id="KW-0677">Repeat</keyword>
<dbReference type="PROSITE" id="PS50293">
    <property type="entry name" value="TPR_REGION"/>
    <property type="match status" value="9"/>
</dbReference>
<accession>A0A6S6SL99</accession>
<sequence length="952" mass="113213">MLQNKSISYLYNPATQTKEQLIDNFVARQKEFKRIMRDIKNSKVDEVSQNFLITAQRGMGKTTLLLRLEYEVNSLPELSHLIPIRFSEEQYNIVSFCNLWEVVADLLDEQEGFTGIAEQIDQAIGEDTDNCFDVIQEALKQNGKKLLLLMDNFQDILKKFRENEVKALRDILHGTELQIITASSLAIDNTYKHDKPFFEFFKIINLEGLNSKDTENLFNTLIKLHGDENETYDSSRIEIIKRLTGGVPRTMMIIFEILINEENTDIFEDLEYILDQVTTLYKHRMDDLSPDSQRIAHEIAMAWDGITFEELKKKTRTTEDELKVYLLELEKSYFIESEHICSKVNIYQLKERFFNIWYLMRNGRNKNKDHIKWLVKFLDVWCTPAELKDRAYQHIEMVQNGEMNLSGAFYMGEALAYMVEDETLEYQVLFETKEYLKIKNSSLAEQVLIKEKSMNNIDHNSNNIQDYLEISDVYRTEKKYSLAIQYLQKVILIDSKDVRPYNNIGYIYSELKEYDKAIKYFKKAISIYPKGIQAYNNIGYVYNALKEYDNAIKYFEKAISIYPKDIQAYNNIGYIYRDLKEYDNAIKYFEKAISIYPKDIQAYNNIGYIYRDLKEYDNAIKYFKKVKFRYPKNLQVYNNIGYVYKDLKEYNNAIKYFKKAINVYPKDIQAYNNIGYIYRNLKEYDKAIEYFEKAIEIHPKGTQAYNNIAYIYRNLKEYDKAIEYFEKAIEIHPKDTQAYNDIGLRYCDLKEYDKAIEYFEKAIEIHPKDIQAYNNIGLTYCDLKEYDKAIEYFEKAILNAPQSNGGYFNLALLYYSLAIEKEKSLNLSWEATKYGFRIDSVILNATCLLWNENYYKSIKNIENVLDKYKYLKFFTQITEYFLLLISKKQIKSLYELFTKHSKLKSEFKPVYYTLMYFMQDEYPTEYKRMGSELKESVQEMIDEVGRLEEKYS</sequence>
<feature type="repeat" description="TPR" evidence="7">
    <location>
        <begin position="634"/>
        <end position="667"/>
    </location>
</feature>
<comment type="catalytic activity">
    <reaction evidence="1">
        <text>a beta-lactam + H2O = a substituted beta-amino acid</text>
        <dbReference type="Rhea" id="RHEA:20401"/>
        <dbReference type="ChEBI" id="CHEBI:15377"/>
        <dbReference type="ChEBI" id="CHEBI:35627"/>
        <dbReference type="ChEBI" id="CHEBI:140347"/>
        <dbReference type="EC" id="3.5.2.6"/>
    </reaction>
</comment>
<dbReference type="GO" id="GO:0046677">
    <property type="term" value="P:response to antibiotic"/>
    <property type="evidence" value="ECO:0007669"/>
    <property type="project" value="UniProtKB-KW"/>
</dbReference>
<dbReference type="Pfam" id="PF13424">
    <property type="entry name" value="TPR_12"/>
    <property type="match status" value="2"/>
</dbReference>
<protein>
    <recommendedName>
        <fullName evidence="2">beta-lactamase</fullName>
        <ecNumber evidence="2">3.5.2.6</ecNumber>
    </recommendedName>
</protein>
<evidence type="ECO:0000259" key="8">
    <source>
        <dbReference type="Pfam" id="PF13401"/>
    </source>
</evidence>
<dbReference type="SUPFAM" id="SSF81901">
    <property type="entry name" value="HCP-like"/>
    <property type="match status" value="1"/>
</dbReference>
<gene>
    <name evidence="9" type="ORF">HELGO_WM34989</name>
</gene>
<dbReference type="PROSITE" id="PS50005">
    <property type="entry name" value="TPR"/>
    <property type="match status" value="10"/>
</dbReference>
<feature type="repeat" description="TPR" evidence="7">
    <location>
        <begin position="770"/>
        <end position="803"/>
    </location>
</feature>
<dbReference type="Gene3D" id="1.25.40.10">
    <property type="entry name" value="Tetratricopeptide repeat domain"/>
    <property type="match status" value="4"/>
</dbReference>
<dbReference type="Pfam" id="PF13181">
    <property type="entry name" value="TPR_8"/>
    <property type="match status" value="2"/>
</dbReference>
<name>A0A6S6SL99_9BACT</name>
<dbReference type="InterPro" id="IPR011990">
    <property type="entry name" value="TPR-like_helical_dom_sf"/>
</dbReference>
<dbReference type="Pfam" id="PF13401">
    <property type="entry name" value="AAA_22"/>
    <property type="match status" value="1"/>
</dbReference>
<dbReference type="InterPro" id="IPR027417">
    <property type="entry name" value="P-loop_NTPase"/>
</dbReference>
<evidence type="ECO:0000256" key="7">
    <source>
        <dbReference type="PROSITE-ProRule" id="PRU00339"/>
    </source>
</evidence>
<dbReference type="EC" id="3.5.2.6" evidence="2"/>
<dbReference type="PANTHER" id="PTHR44858:SF1">
    <property type="entry name" value="UDP-N-ACETYLGLUCOSAMINE--PEPTIDE N-ACETYLGLUCOSAMINYLTRANSFERASE SPINDLY-RELATED"/>
    <property type="match status" value="1"/>
</dbReference>
<feature type="repeat" description="TPR" evidence="7">
    <location>
        <begin position="498"/>
        <end position="531"/>
    </location>
</feature>
<dbReference type="SUPFAM" id="SSF48452">
    <property type="entry name" value="TPR-like"/>
    <property type="match status" value="2"/>
</dbReference>
<reference evidence="9" key="1">
    <citation type="submission" date="2020-01" db="EMBL/GenBank/DDBJ databases">
        <authorList>
            <person name="Meier V. D."/>
            <person name="Meier V D."/>
        </authorList>
    </citation>
    <scope>NUCLEOTIDE SEQUENCE</scope>
    <source>
        <strain evidence="9">HLG_WM_MAG_03</strain>
    </source>
</reference>
<evidence type="ECO:0000256" key="6">
    <source>
        <dbReference type="ARBA" id="ARBA00023251"/>
    </source>
</evidence>
<dbReference type="SMART" id="SM00671">
    <property type="entry name" value="SEL1"/>
    <property type="match status" value="7"/>
</dbReference>
<evidence type="ECO:0000256" key="2">
    <source>
        <dbReference type="ARBA" id="ARBA00012865"/>
    </source>
</evidence>
<feature type="repeat" description="TPR" evidence="7">
    <location>
        <begin position="566"/>
        <end position="599"/>
    </location>
</feature>
<feature type="repeat" description="TPR" evidence="7">
    <location>
        <begin position="600"/>
        <end position="633"/>
    </location>
</feature>
<feature type="repeat" description="TPR" evidence="7">
    <location>
        <begin position="736"/>
        <end position="769"/>
    </location>
</feature>
<feature type="repeat" description="TPR" evidence="7">
    <location>
        <begin position="464"/>
        <end position="497"/>
    </location>
</feature>
<dbReference type="GO" id="GO:0016887">
    <property type="term" value="F:ATP hydrolysis activity"/>
    <property type="evidence" value="ECO:0007669"/>
    <property type="project" value="InterPro"/>
</dbReference>
<dbReference type="Gene3D" id="3.40.50.300">
    <property type="entry name" value="P-loop containing nucleotide triphosphate hydrolases"/>
    <property type="match status" value="1"/>
</dbReference>
<dbReference type="EMBL" id="CACVAR010000117">
    <property type="protein sequence ID" value="CAA6803518.1"/>
    <property type="molecule type" value="Genomic_DNA"/>
</dbReference>
<dbReference type="PANTHER" id="PTHR44858">
    <property type="entry name" value="TETRATRICOPEPTIDE REPEAT PROTEIN 6"/>
    <property type="match status" value="1"/>
</dbReference>
<evidence type="ECO:0000313" key="9">
    <source>
        <dbReference type="EMBL" id="CAA6803518.1"/>
    </source>
</evidence>
<evidence type="ECO:0000256" key="4">
    <source>
        <dbReference type="ARBA" id="ARBA00022803"/>
    </source>
</evidence>